<proteinExistence type="predicted"/>
<dbReference type="EMBL" id="KZ293434">
    <property type="protein sequence ID" value="PBK68121.1"/>
    <property type="molecule type" value="Genomic_DNA"/>
</dbReference>
<sequence length="203" mass="22634">MARQNVANQNENTIATKNQKLQACIKQLEKEQIKLQQAQVLTDKTNCTSLDFSSAHHEQQANNLSDTQSNSKTQYGGGKRTHSPSVTEGPSKAKKACVAEVVAGAKGVNQHDYDGKKATIEQNKKKYVMLATCGAFTCKEPKTWCYQFENKILLMAIIEHFFGHRKAPGIIWEDDQGATNMKKNDMRSIKKFRALALDLPTST</sequence>
<reference evidence="3" key="1">
    <citation type="journal article" date="2017" name="Nat. Ecol. Evol.">
        <title>Genome expansion and lineage-specific genetic innovations in the forest pathogenic fungi Armillaria.</title>
        <authorList>
            <person name="Sipos G."/>
            <person name="Prasanna A.N."/>
            <person name="Walter M.C."/>
            <person name="O'Connor E."/>
            <person name="Balint B."/>
            <person name="Krizsan K."/>
            <person name="Kiss B."/>
            <person name="Hess J."/>
            <person name="Varga T."/>
            <person name="Slot J."/>
            <person name="Riley R."/>
            <person name="Boka B."/>
            <person name="Rigling D."/>
            <person name="Barry K."/>
            <person name="Lee J."/>
            <person name="Mihaltcheva S."/>
            <person name="LaButti K."/>
            <person name="Lipzen A."/>
            <person name="Waldron R."/>
            <person name="Moloney N.M."/>
            <person name="Sperisen C."/>
            <person name="Kredics L."/>
            <person name="Vagvoelgyi C."/>
            <person name="Patrignani A."/>
            <person name="Fitzpatrick D."/>
            <person name="Nagy I."/>
            <person name="Doyle S."/>
            <person name="Anderson J.B."/>
            <person name="Grigoriev I.V."/>
            <person name="Gueldener U."/>
            <person name="Muensterkoetter M."/>
            <person name="Nagy L.G."/>
        </authorList>
    </citation>
    <scope>NUCLEOTIDE SEQUENCE [LARGE SCALE GENOMIC DNA]</scope>
    <source>
        <strain evidence="3">28-4</strain>
    </source>
</reference>
<gene>
    <name evidence="2" type="ORF">ARMSODRAFT_976385</name>
</gene>
<protein>
    <submittedName>
        <fullName evidence="2">Uncharacterized protein</fullName>
    </submittedName>
</protein>
<dbReference type="AlphaFoldDB" id="A0A2H3BB69"/>
<feature type="compositionally biased region" description="Polar residues" evidence="1">
    <location>
        <begin position="60"/>
        <end position="74"/>
    </location>
</feature>
<accession>A0A2H3BB69</accession>
<evidence type="ECO:0000313" key="3">
    <source>
        <dbReference type="Proteomes" id="UP000218334"/>
    </source>
</evidence>
<dbReference type="Proteomes" id="UP000218334">
    <property type="component" value="Unassembled WGS sequence"/>
</dbReference>
<evidence type="ECO:0000313" key="2">
    <source>
        <dbReference type="EMBL" id="PBK68121.1"/>
    </source>
</evidence>
<organism evidence="2 3">
    <name type="scientific">Armillaria solidipes</name>
    <dbReference type="NCBI Taxonomy" id="1076256"/>
    <lineage>
        <taxon>Eukaryota</taxon>
        <taxon>Fungi</taxon>
        <taxon>Dikarya</taxon>
        <taxon>Basidiomycota</taxon>
        <taxon>Agaricomycotina</taxon>
        <taxon>Agaricomycetes</taxon>
        <taxon>Agaricomycetidae</taxon>
        <taxon>Agaricales</taxon>
        <taxon>Marasmiineae</taxon>
        <taxon>Physalacriaceae</taxon>
        <taxon>Armillaria</taxon>
    </lineage>
</organism>
<name>A0A2H3BB69_9AGAR</name>
<evidence type="ECO:0000256" key="1">
    <source>
        <dbReference type="SAM" id="MobiDB-lite"/>
    </source>
</evidence>
<feature type="region of interest" description="Disordered" evidence="1">
    <location>
        <begin position="56"/>
        <end position="92"/>
    </location>
</feature>
<keyword evidence="3" id="KW-1185">Reference proteome</keyword>